<organism evidence="3 4">
    <name type="scientific">Roseobacter fucihabitans</name>
    <dbReference type="NCBI Taxonomy" id="1537242"/>
    <lineage>
        <taxon>Bacteria</taxon>
        <taxon>Pseudomonadati</taxon>
        <taxon>Pseudomonadota</taxon>
        <taxon>Alphaproteobacteria</taxon>
        <taxon>Rhodobacterales</taxon>
        <taxon>Roseobacteraceae</taxon>
        <taxon>Roseobacter</taxon>
    </lineage>
</organism>
<reference evidence="4" key="2">
    <citation type="submission" date="2024-01" db="EMBL/GenBank/DDBJ databases">
        <title>Roseobacter fucihabitans sp. nov., isolated from the brown alga Fucus spiralis.</title>
        <authorList>
            <person name="Hahnke S."/>
            <person name="Berger M."/>
            <person name="Schlingloff A."/>
            <person name="Athale I."/>
            <person name="Neumann-Schaal M."/>
            <person name="Adenaya A."/>
            <person name="Poehlein A."/>
            <person name="Daniel R."/>
            <person name="Pertersen J."/>
            <person name="Brinkhoff T."/>
        </authorList>
    </citation>
    <scope>NUCLEOTIDE SEQUENCE [LARGE SCALE GENOMIC DNA]</scope>
    <source>
        <strain evidence="4">B14</strain>
    </source>
</reference>
<sequence>MTLTTLPLSDSGQKITFRAHGAGAPLVLIHGVGMQSAAWTPQIDHFADRYHVIALDLPGHGGSDPLAADSQLPDYIDWCKAAIEAVGLGAVNLIGHSMGALIAGGVAAMYPALVLRVALLNGVFRRDEAAKAAVNARAAEIREGKMDLATPLARWFDAEQTCERARVASWLRAVDQGGYATAYTAFAQGDATYADRYGDITCPFLAMTGDGDPNSTPAMARAMTDSVPGGQAITLKGHRHMINLTAAEQVNTHLEAWLDRSPQAKEIR</sequence>
<dbReference type="InterPro" id="IPR000073">
    <property type="entry name" value="AB_hydrolase_1"/>
</dbReference>
<dbReference type="InterPro" id="IPR029058">
    <property type="entry name" value="AB_hydrolase_fold"/>
</dbReference>
<dbReference type="EC" id="3.5.1.-" evidence="3"/>
<dbReference type="Proteomes" id="UP001318682">
    <property type="component" value="Chromosome"/>
</dbReference>
<gene>
    <name evidence="3" type="primary">tgnD</name>
    <name evidence="3" type="ORF">ROLI_027440</name>
</gene>
<dbReference type="SUPFAM" id="SSF53474">
    <property type="entry name" value="alpha/beta-Hydrolases"/>
    <property type="match status" value="1"/>
</dbReference>
<dbReference type="InterPro" id="IPR050266">
    <property type="entry name" value="AB_hydrolase_sf"/>
</dbReference>
<dbReference type="PRINTS" id="PR00111">
    <property type="entry name" value="ABHYDROLASE"/>
</dbReference>
<dbReference type="Pfam" id="PF12697">
    <property type="entry name" value="Abhydrolase_6"/>
    <property type="match status" value="1"/>
</dbReference>
<accession>A0ABZ2BUC7</accession>
<evidence type="ECO:0000259" key="2">
    <source>
        <dbReference type="Pfam" id="PF12697"/>
    </source>
</evidence>
<evidence type="ECO:0000313" key="4">
    <source>
        <dbReference type="Proteomes" id="UP001318682"/>
    </source>
</evidence>
<feature type="domain" description="AB hydrolase-1" evidence="2">
    <location>
        <begin position="26"/>
        <end position="250"/>
    </location>
</feature>
<keyword evidence="1 3" id="KW-0378">Hydrolase</keyword>
<dbReference type="Gene3D" id="3.40.50.1820">
    <property type="entry name" value="alpha/beta hydrolase"/>
    <property type="match status" value="1"/>
</dbReference>
<name>A0ABZ2BUC7_9RHOB</name>
<dbReference type="PANTHER" id="PTHR43798:SF31">
    <property type="entry name" value="AB HYDROLASE SUPERFAMILY PROTEIN YCLE"/>
    <property type="match status" value="1"/>
</dbReference>
<protein>
    <submittedName>
        <fullName evidence="3">(E)-2-((N-methylformamido)methylene)succinate hydrolase</fullName>
        <ecNumber evidence="3">3.5.1.-</ecNumber>
    </submittedName>
</protein>
<proteinExistence type="predicted"/>
<dbReference type="EMBL" id="CP143423">
    <property type="protein sequence ID" value="WVX49649.1"/>
    <property type="molecule type" value="Genomic_DNA"/>
</dbReference>
<dbReference type="RefSeq" id="WP_187430340.1">
    <property type="nucleotide sequence ID" value="NZ_CP143423.1"/>
</dbReference>
<reference evidence="3 4" key="1">
    <citation type="submission" date="2015-07" db="EMBL/GenBank/DDBJ databases">
        <authorList>
            <person name="Voget S."/>
            <person name="Dogs M."/>
            <person name="Brinkhoff T.H."/>
            <person name="Daniel R."/>
        </authorList>
    </citation>
    <scope>NUCLEOTIDE SEQUENCE [LARGE SCALE GENOMIC DNA]</scope>
    <source>
        <strain evidence="3 4">B14</strain>
    </source>
</reference>
<dbReference type="PANTHER" id="PTHR43798">
    <property type="entry name" value="MONOACYLGLYCEROL LIPASE"/>
    <property type="match status" value="1"/>
</dbReference>
<dbReference type="GO" id="GO:0016787">
    <property type="term" value="F:hydrolase activity"/>
    <property type="evidence" value="ECO:0007669"/>
    <property type="project" value="UniProtKB-KW"/>
</dbReference>
<keyword evidence="4" id="KW-1185">Reference proteome</keyword>
<evidence type="ECO:0000313" key="3">
    <source>
        <dbReference type="EMBL" id="WVX49649.1"/>
    </source>
</evidence>
<evidence type="ECO:0000256" key="1">
    <source>
        <dbReference type="ARBA" id="ARBA00022801"/>
    </source>
</evidence>